<dbReference type="GO" id="GO:0032196">
    <property type="term" value="P:transposition"/>
    <property type="evidence" value="ECO:0007669"/>
    <property type="project" value="UniProtKB-KW"/>
</dbReference>
<evidence type="ECO:0000256" key="4">
    <source>
        <dbReference type="ARBA" id="ARBA00022723"/>
    </source>
</evidence>
<dbReference type="InterPro" id="IPR051399">
    <property type="entry name" value="RNA-guided_DNA_endo/Transpos"/>
</dbReference>
<dbReference type="Proteomes" id="UP000028073">
    <property type="component" value="Unassembled WGS sequence"/>
</dbReference>
<keyword evidence="4" id="KW-0479">Metal-binding</keyword>
<protein>
    <submittedName>
        <fullName evidence="12">Transposase</fullName>
    </submittedName>
</protein>
<dbReference type="EMBL" id="JOKH01000008">
    <property type="protein sequence ID" value="KEQ14025.1"/>
    <property type="molecule type" value="Genomic_DNA"/>
</dbReference>
<evidence type="ECO:0000259" key="11">
    <source>
        <dbReference type="Pfam" id="PF12323"/>
    </source>
</evidence>
<feature type="domain" description="Probable transposase IS891/IS1136/IS1341" evidence="9">
    <location>
        <begin position="178"/>
        <end position="293"/>
    </location>
</feature>
<dbReference type="Pfam" id="PF01385">
    <property type="entry name" value="OrfB_IS605"/>
    <property type="match status" value="1"/>
</dbReference>
<organism evidence="12 13">
    <name type="scientific">Endozoicomonas numazuensis</name>
    <dbReference type="NCBI Taxonomy" id="1137799"/>
    <lineage>
        <taxon>Bacteria</taxon>
        <taxon>Pseudomonadati</taxon>
        <taxon>Pseudomonadota</taxon>
        <taxon>Gammaproteobacteria</taxon>
        <taxon>Oceanospirillales</taxon>
        <taxon>Endozoicomonadaceae</taxon>
        <taxon>Endozoicomonas</taxon>
    </lineage>
</organism>
<sequence length="423" mass="49205">MKIIKAYKYRLDVTPEQHERLMQLCGTCRFVWNKALSICNEKWKSGEKIPSSYTMHKWLPTWKKEEETSFLAQGNAVALQQKLNDLGAAWGKHFDDLAKLKAGKMKEVKFEKPCFKQRNKDSHNSIRIMQFSKYCRIENRRVKLPSKLGWVRFRKSQEICGEIKNCTITRKSGHWFISFQTEQERLDPVHPSEKIVGLDMGVKKFVTLSTGEQYKPLNSYRKHEKKLASEQRKLSRKVKFSENWKKQKRRINRIHSKIANCRSDYLHRASYEISKNHAIIVIEDLKVSNMSKSAKGNAENQGKNVKAKSGLNKSILDQGWYEFRRQLEYKQAWRGGEVIAVNPAYTSRTCPEESCRYESKENRPNQETFRCVKCGYENNADIVGALNVLSIWELGHSLSACGEGSLESSEKQEPRRNRKRVAA</sequence>
<reference evidence="12 13" key="1">
    <citation type="submission" date="2014-06" db="EMBL/GenBank/DDBJ databases">
        <title>Whole Genome Sequences of Three Symbiotic Endozoicomonas Bacteria.</title>
        <authorList>
            <person name="Neave M.J."/>
            <person name="Apprill A."/>
            <person name="Voolstra C.R."/>
        </authorList>
    </citation>
    <scope>NUCLEOTIDE SEQUENCE [LARGE SCALE GENOMIC DNA]</scope>
    <source>
        <strain evidence="12 13">DSM 25634</strain>
    </source>
</reference>
<keyword evidence="5" id="KW-0862">Zinc</keyword>
<dbReference type="NCBIfam" id="TIGR01766">
    <property type="entry name" value="IS200/IS605 family accessory protein TnpB-like domain"/>
    <property type="match status" value="1"/>
</dbReference>
<evidence type="ECO:0000259" key="9">
    <source>
        <dbReference type="Pfam" id="PF01385"/>
    </source>
</evidence>
<evidence type="ECO:0000259" key="10">
    <source>
        <dbReference type="Pfam" id="PF07282"/>
    </source>
</evidence>
<dbReference type="STRING" id="1137799.GZ78_25635"/>
<evidence type="ECO:0000256" key="5">
    <source>
        <dbReference type="ARBA" id="ARBA00022833"/>
    </source>
</evidence>
<comment type="similarity">
    <text evidence="1">In the C-terminal section; belongs to the transposase 35 family.</text>
</comment>
<keyword evidence="6" id="KW-0238">DNA-binding</keyword>
<name>A0A081N6F2_9GAMM</name>
<keyword evidence="3" id="KW-0815">Transposition</keyword>
<dbReference type="Pfam" id="PF07282">
    <property type="entry name" value="Cas12f1-like_TNB"/>
    <property type="match status" value="1"/>
</dbReference>
<dbReference type="GO" id="GO:0006310">
    <property type="term" value="P:DNA recombination"/>
    <property type="evidence" value="ECO:0007669"/>
    <property type="project" value="UniProtKB-KW"/>
</dbReference>
<feature type="domain" description="Cas12f1-like TNB" evidence="10">
    <location>
        <begin position="320"/>
        <end position="388"/>
    </location>
</feature>
<dbReference type="InterPro" id="IPR010095">
    <property type="entry name" value="Cas12f1-like_TNB"/>
</dbReference>
<evidence type="ECO:0000256" key="3">
    <source>
        <dbReference type="ARBA" id="ARBA00022578"/>
    </source>
</evidence>
<dbReference type="PANTHER" id="PTHR30405">
    <property type="entry name" value="TRANSPOSASE"/>
    <property type="match status" value="1"/>
</dbReference>
<evidence type="ECO:0000256" key="8">
    <source>
        <dbReference type="SAM" id="MobiDB-lite"/>
    </source>
</evidence>
<evidence type="ECO:0000256" key="1">
    <source>
        <dbReference type="ARBA" id="ARBA00008761"/>
    </source>
</evidence>
<comment type="caution">
    <text evidence="12">The sequence shown here is derived from an EMBL/GenBank/DDBJ whole genome shotgun (WGS) entry which is preliminary data.</text>
</comment>
<comment type="similarity">
    <text evidence="2">In the N-terminal section; belongs to the transposase 2 family.</text>
</comment>
<evidence type="ECO:0000256" key="2">
    <source>
        <dbReference type="ARBA" id="ARBA00011044"/>
    </source>
</evidence>
<accession>A0A081N6F2</accession>
<dbReference type="NCBIfam" id="NF040570">
    <property type="entry name" value="guided_TnpB"/>
    <property type="match status" value="1"/>
</dbReference>
<dbReference type="RefSeq" id="WP_034841806.1">
    <property type="nucleotide sequence ID" value="NZ_JOKH01000008.1"/>
</dbReference>
<dbReference type="InterPro" id="IPR021027">
    <property type="entry name" value="Transposase_put_HTH"/>
</dbReference>
<gene>
    <name evidence="12" type="ORF">GZ78_25635</name>
</gene>
<dbReference type="PANTHER" id="PTHR30405:SF25">
    <property type="entry name" value="RNA-GUIDED DNA ENDONUCLEASE INSQ-RELATED"/>
    <property type="match status" value="1"/>
</dbReference>
<dbReference type="InterPro" id="IPR001959">
    <property type="entry name" value="Transposase"/>
</dbReference>
<keyword evidence="7" id="KW-0233">DNA recombination</keyword>
<keyword evidence="13" id="KW-1185">Reference proteome</keyword>
<evidence type="ECO:0000256" key="7">
    <source>
        <dbReference type="ARBA" id="ARBA00023172"/>
    </source>
</evidence>
<dbReference type="OrthoDB" id="6117770at2"/>
<dbReference type="eggNOG" id="COG0675">
    <property type="taxonomic scope" value="Bacteria"/>
</dbReference>
<evidence type="ECO:0000313" key="13">
    <source>
        <dbReference type="Proteomes" id="UP000028073"/>
    </source>
</evidence>
<dbReference type="AlphaFoldDB" id="A0A081N6F2"/>
<dbReference type="GO" id="GO:0003677">
    <property type="term" value="F:DNA binding"/>
    <property type="evidence" value="ECO:0007669"/>
    <property type="project" value="UniProtKB-KW"/>
</dbReference>
<feature type="region of interest" description="Disordered" evidence="8">
    <location>
        <begin position="402"/>
        <end position="423"/>
    </location>
</feature>
<evidence type="ECO:0000313" key="12">
    <source>
        <dbReference type="EMBL" id="KEQ14025.1"/>
    </source>
</evidence>
<evidence type="ECO:0000256" key="6">
    <source>
        <dbReference type="ARBA" id="ARBA00023125"/>
    </source>
</evidence>
<feature type="domain" description="Transposase putative helix-turn-helix" evidence="11">
    <location>
        <begin position="1"/>
        <end position="48"/>
    </location>
</feature>
<dbReference type="Pfam" id="PF12323">
    <property type="entry name" value="HTH_OrfB_IS605"/>
    <property type="match status" value="1"/>
</dbReference>
<dbReference type="GO" id="GO:0046872">
    <property type="term" value="F:metal ion binding"/>
    <property type="evidence" value="ECO:0007669"/>
    <property type="project" value="UniProtKB-KW"/>
</dbReference>
<proteinExistence type="inferred from homology"/>